<dbReference type="OrthoDB" id="3555707at2759"/>
<dbReference type="AlphaFoldDB" id="A0A8H7TJD9"/>
<proteinExistence type="predicted"/>
<evidence type="ECO:0000313" key="1">
    <source>
        <dbReference type="EMBL" id="KAG4420260.1"/>
    </source>
</evidence>
<comment type="caution">
    <text evidence="1">The sequence shown here is derived from an EMBL/GenBank/DDBJ whole genome shotgun (WGS) entry which is preliminary data.</text>
</comment>
<keyword evidence="2" id="KW-1185">Reference proteome</keyword>
<evidence type="ECO:0000313" key="2">
    <source>
        <dbReference type="Proteomes" id="UP000664132"/>
    </source>
</evidence>
<gene>
    <name evidence="1" type="ORF">IFR04_006638</name>
</gene>
<name>A0A8H7TJD9_9HELO</name>
<organism evidence="1 2">
    <name type="scientific">Cadophora malorum</name>
    <dbReference type="NCBI Taxonomy" id="108018"/>
    <lineage>
        <taxon>Eukaryota</taxon>
        <taxon>Fungi</taxon>
        <taxon>Dikarya</taxon>
        <taxon>Ascomycota</taxon>
        <taxon>Pezizomycotina</taxon>
        <taxon>Leotiomycetes</taxon>
        <taxon>Helotiales</taxon>
        <taxon>Ploettnerulaceae</taxon>
        <taxon>Cadophora</taxon>
    </lineage>
</organism>
<dbReference type="Proteomes" id="UP000664132">
    <property type="component" value="Unassembled WGS sequence"/>
</dbReference>
<reference evidence="1" key="1">
    <citation type="submission" date="2021-02" db="EMBL/GenBank/DDBJ databases">
        <title>Genome sequence Cadophora malorum strain M34.</title>
        <authorList>
            <person name="Stefanovic E."/>
            <person name="Vu D."/>
            <person name="Scully C."/>
            <person name="Dijksterhuis J."/>
            <person name="Roader J."/>
            <person name="Houbraken J."/>
        </authorList>
    </citation>
    <scope>NUCLEOTIDE SEQUENCE</scope>
    <source>
        <strain evidence="1">M34</strain>
    </source>
</reference>
<sequence length="162" mass="18266">MEKPFKGRVTRNAAVLFERGAAYDEIVSSIMPLHPDDWFSEGQAAVQKEQSQTRKSAELLLEKFVQAFEAASKAQLAYSELLRGGHSLEPDTYAFMVFKTWTLAKILSEKPWLATQLKTEVSNRGYNPGYTKLCEWIDIVVEDAKGILEDFAILCSKLICLV</sequence>
<dbReference type="EMBL" id="JAFJYH010000088">
    <property type="protein sequence ID" value="KAG4420260.1"/>
    <property type="molecule type" value="Genomic_DNA"/>
</dbReference>
<protein>
    <submittedName>
        <fullName evidence="1">Uncharacterized protein</fullName>
    </submittedName>
</protein>
<accession>A0A8H7TJD9</accession>